<gene>
    <name evidence="1" type="ORF">KIN20_018283</name>
</gene>
<comment type="caution">
    <text evidence="1">The sequence shown here is derived from an EMBL/GenBank/DDBJ whole genome shotgun (WGS) entry which is preliminary data.</text>
</comment>
<evidence type="ECO:0000313" key="2">
    <source>
        <dbReference type="Proteomes" id="UP001196413"/>
    </source>
</evidence>
<proteinExistence type="predicted"/>
<dbReference type="AlphaFoldDB" id="A0AAD5N0W9"/>
<name>A0AAD5N0W9_PARTN</name>
<sequence>MQAGLFHVDHHWKRPLVQHENNTRRFYWLPCDEDLPAWIRPKIMLDALFSGFAEHAIMGTTQQYADNQCRRVQKTTTEYGSSSARELSDETQYLPFPGLRPTSHCKVGLSQFGESELNHGTRSNIAMWYCSIGLSILPLCISTSKRKDVKISTNSKATLTTFLIVNFILSEREASGLCPANGCLTLVTG</sequence>
<keyword evidence="2" id="KW-1185">Reference proteome</keyword>
<dbReference type="EMBL" id="JAHQIW010003643">
    <property type="protein sequence ID" value="KAJ1359526.1"/>
    <property type="molecule type" value="Genomic_DNA"/>
</dbReference>
<evidence type="ECO:0000313" key="1">
    <source>
        <dbReference type="EMBL" id="KAJ1359526.1"/>
    </source>
</evidence>
<dbReference type="Proteomes" id="UP001196413">
    <property type="component" value="Unassembled WGS sequence"/>
</dbReference>
<accession>A0AAD5N0W9</accession>
<protein>
    <submittedName>
        <fullName evidence="1">Uncharacterized protein</fullName>
    </submittedName>
</protein>
<reference evidence="1" key="1">
    <citation type="submission" date="2021-06" db="EMBL/GenBank/DDBJ databases">
        <title>Parelaphostrongylus tenuis whole genome reference sequence.</title>
        <authorList>
            <person name="Garwood T.J."/>
            <person name="Larsen P.A."/>
            <person name="Fountain-Jones N.M."/>
            <person name="Garbe J.R."/>
            <person name="Macchietto M.G."/>
            <person name="Kania S.A."/>
            <person name="Gerhold R.W."/>
            <person name="Richards J.E."/>
            <person name="Wolf T.M."/>
        </authorList>
    </citation>
    <scope>NUCLEOTIDE SEQUENCE</scope>
    <source>
        <strain evidence="1">MNPRO001-30</strain>
        <tissue evidence="1">Meninges</tissue>
    </source>
</reference>
<organism evidence="1 2">
    <name type="scientific">Parelaphostrongylus tenuis</name>
    <name type="common">Meningeal worm</name>
    <dbReference type="NCBI Taxonomy" id="148309"/>
    <lineage>
        <taxon>Eukaryota</taxon>
        <taxon>Metazoa</taxon>
        <taxon>Ecdysozoa</taxon>
        <taxon>Nematoda</taxon>
        <taxon>Chromadorea</taxon>
        <taxon>Rhabditida</taxon>
        <taxon>Rhabditina</taxon>
        <taxon>Rhabditomorpha</taxon>
        <taxon>Strongyloidea</taxon>
        <taxon>Metastrongylidae</taxon>
        <taxon>Parelaphostrongylus</taxon>
    </lineage>
</organism>